<sequence length="162" mass="18048">MIGFLDGLLRRASEAGFVEVIRQLQQKHGQAHHWSLFVAEEGKNGTSSQVTGDHTHMVHGHKEGVNVLGFGHFADIHQLAELDAQKAERVAYWANEEPAPCAETQAQVRDTCQSWTLLVVHRLTAEGIVFQRLFPLPFNLIDSPVLLSLRGESVCANHRLHS</sequence>
<evidence type="ECO:0000313" key="2">
    <source>
        <dbReference type="Proteomes" id="UP000184300"/>
    </source>
</evidence>
<gene>
    <name evidence="1" type="ORF">ASPGLDRAFT_51950</name>
</gene>
<proteinExistence type="predicted"/>
<protein>
    <submittedName>
        <fullName evidence="1">Uncharacterized protein</fullName>
    </submittedName>
</protein>
<dbReference type="RefSeq" id="XP_022396732.1">
    <property type="nucleotide sequence ID" value="XM_022547641.1"/>
</dbReference>
<keyword evidence="2" id="KW-1185">Reference proteome</keyword>
<dbReference type="OrthoDB" id="4342612at2759"/>
<dbReference type="InterPro" id="IPR046670">
    <property type="entry name" value="DUF6540"/>
</dbReference>
<dbReference type="AlphaFoldDB" id="A0A1L9V7X7"/>
<dbReference type="Proteomes" id="UP000184300">
    <property type="component" value="Unassembled WGS sequence"/>
</dbReference>
<dbReference type="EMBL" id="KV878913">
    <property type="protein sequence ID" value="OJJ80034.1"/>
    <property type="molecule type" value="Genomic_DNA"/>
</dbReference>
<organism evidence="1 2">
    <name type="scientific">Aspergillus glaucus CBS 516.65</name>
    <dbReference type="NCBI Taxonomy" id="1160497"/>
    <lineage>
        <taxon>Eukaryota</taxon>
        <taxon>Fungi</taxon>
        <taxon>Dikarya</taxon>
        <taxon>Ascomycota</taxon>
        <taxon>Pezizomycotina</taxon>
        <taxon>Eurotiomycetes</taxon>
        <taxon>Eurotiomycetidae</taxon>
        <taxon>Eurotiales</taxon>
        <taxon>Aspergillaceae</taxon>
        <taxon>Aspergillus</taxon>
        <taxon>Aspergillus subgen. Aspergillus</taxon>
    </lineage>
</organism>
<name>A0A1L9V7X7_ASPGL</name>
<dbReference type="Pfam" id="PF20174">
    <property type="entry name" value="DUF6540"/>
    <property type="match status" value="1"/>
</dbReference>
<dbReference type="VEuPathDB" id="FungiDB:ASPGLDRAFT_51950"/>
<accession>A0A1L9V7X7</accession>
<evidence type="ECO:0000313" key="1">
    <source>
        <dbReference type="EMBL" id="OJJ80034.1"/>
    </source>
</evidence>
<dbReference type="GeneID" id="34463902"/>
<reference evidence="2" key="1">
    <citation type="journal article" date="2017" name="Genome Biol.">
        <title>Comparative genomics reveals high biological diversity and specific adaptations in the industrially and medically important fungal genus Aspergillus.</title>
        <authorList>
            <person name="de Vries R.P."/>
            <person name="Riley R."/>
            <person name="Wiebenga A."/>
            <person name="Aguilar-Osorio G."/>
            <person name="Amillis S."/>
            <person name="Uchima C.A."/>
            <person name="Anderluh G."/>
            <person name="Asadollahi M."/>
            <person name="Askin M."/>
            <person name="Barry K."/>
            <person name="Battaglia E."/>
            <person name="Bayram O."/>
            <person name="Benocci T."/>
            <person name="Braus-Stromeyer S.A."/>
            <person name="Caldana C."/>
            <person name="Canovas D."/>
            <person name="Cerqueira G.C."/>
            <person name="Chen F."/>
            <person name="Chen W."/>
            <person name="Choi C."/>
            <person name="Clum A."/>
            <person name="Dos Santos R.A."/>
            <person name="Damasio A.R."/>
            <person name="Diallinas G."/>
            <person name="Emri T."/>
            <person name="Fekete E."/>
            <person name="Flipphi M."/>
            <person name="Freyberg S."/>
            <person name="Gallo A."/>
            <person name="Gournas C."/>
            <person name="Habgood R."/>
            <person name="Hainaut M."/>
            <person name="Harispe M.L."/>
            <person name="Henrissat B."/>
            <person name="Hilden K.S."/>
            <person name="Hope R."/>
            <person name="Hossain A."/>
            <person name="Karabika E."/>
            <person name="Karaffa L."/>
            <person name="Karanyi Z."/>
            <person name="Krasevec N."/>
            <person name="Kuo A."/>
            <person name="Kusch H."/>
            <person name="LaButti K."/>
            <person name="Lagendijk E.L."/>
            <person name="Lapidus A."/>
            <person name="Levasseur A."/>
            <person name="Lindquist E."/>
            <person name="Lipzen A."/>
            <person name="Logrieco A.F."/>
            <person name="MacCabe A."/>
            <person name="Maekelae M.R."/>
            <person name="Malavazi I."/>
            <person name="Melin P."/>
            <person name="Meyer V."/>
            <person name="Mielnichuk N."/>
            <person name="Miskei M."/>
            <person name="Molnar A.P."/>
            <person name="Mule G."/>
            <person name="Ngan C.Y."/>
            <person name="Orejas M."/>
            <person name="Orosz E."/>
            <person name="Ouedraogo J.P."/>
            <person name="Overkamp K.M."/>
            <person name="Park H.-S."/>
            <person name="Perrone G."/>
            <person name="Piumi F."/>
            <person name="Punt P.J."/>
            <person name="Ram A.F."/>
            <person name="Ramon A."/>
            <person name="Rauscher S."/>
            <person name="Record E."/>
            <person name="Riano-Pachon D.M."/>
            <person name="Robert V."/>
            <person name="Roehrig J."/>
            <person name="Ruller R."/>
            <person name="Salamov A."/>
            <person name="Salih N.S."/>
            <person name="Samson R.A."/>
            <person name="Sandor E."/>
            <person name="Sanguinetti M."/>
            <person name="Schuetze T."/>
            <person name="Sepcic K."/>
            <person name="Shelest E."/>
            <person name="Sherlock G."/>
            <person name="Sophianopoulou V."/>
            <person name="Squina F.M."/>
            <person name="Sun H."/>
            <person name="Susca A."/>
            <person name="Todd R.B."/>
            <person name="Tsang A."/>
            <person name="Unkles S.E."/>
            <person name="van de Wiele N."/>
            <person name="van Rossen-Uffink D."/>
            <person name="Oliveira J.V."/>
            <person name="Vesth T.C."/>
            <person name="Visser J."/>
            <person name="Yu J.-H."/>
            <person name="Zhou M."/>
            <person name="Andersen M.R."/>
            <person name="Archer D.B."/>
            <person name="Baker S.E."/>
            <person name="Benoit I."/>
            <person name="Brakhage A.A."/>
            <person name="Braus G.H."/>
            <person name="Fischer R."/>
            <person name="Frisvad J.C."/>
            <person name="Goldman G.H."/>
            <person name="Houbraken J."/>
            <person name="Oakley B."/>
            <person name="Pocsi I."/>
            <person name="Scazzocchio C."/>
            <person name="Seiboth B."/>
            <person name="vanKuyk P.A."/>
            <person name="Wortman J."/>
            <person name="Dyer P.S."/>
            <person name="Grigoriev I.V."/>
        </authorList>
    </citation>
    <scope>NUCLEOTIDE SEQUENCE [LARGE SCALE GENOMIC DNA]</scope>
    <source>
        <strain evidence="2">CBS 516.65</strain>
    </source>
</reference>